<name>A0A7W6BL99_9SPHN</name>
<evidence type="ECO:0000256" key="1">
    <source>
        <dbReference type="SAM" id="MobiDB-lite"/>
    </source>
</evidence>
<gene>
    <name evidence="2" type="ORF">GGR43_001540</name>
</gene>
<dbReference type="Pfam" id="PF11136">
    <property type="entry name" value="DUF2889"/>
    <property type="match status" value="1"/>
</dbReference>
<keyword evidence="3" id="KW-1185">Reference proteome</keyword>
<reference evidence="2 3" key="1">
    <citation type="submission" date="2020-08" db="EMBL/GenBank/DDBJ databases">
        <title>Genomic Encyclopedia of Type Strains, Phase IV (KMG-IV): sequencing the most valuable type-strain genomes for metagenomic binning, comparative biology and taxonomic classification.</title>
        <authorList>
            <person name="Goeker M."/>
        </authorList>
    </citation>
    <scope>NUCLEOTIDE SEQUENCE [LARGE SCALE GENOMIC DNA]</scope>
    <source>
        <strain evidence="2 3">DSM 26189</strain>
    </source>
</reference>
<evidence type="ECO:0000313" key="3">
    <source>
        <dbReference type="Proteomes" id="UP000571950"/>
    </source>
</evidence>
<proteinExistence type="predicted"/>
<dbReference type="InterPro" id="IPR021312">
    <property type="entry name" value="DUF2889"/>
</dbReference>
<feature type="region of interest" description="Disordered" evidence="1">
    <location>
        <begin position="14"/>
        <end position="37"/>
    </location>
</feature>
<dbReference type="EMBL" id="JACIDT010000004">
    <property type="protein sequence ID" value="MBB3925825.1"/>
    <property type="molecule type" value="Genomic_DNA"/>
</dbReference>
<evidence type="ECO:0000313" key="2">
    <source>
        <dbReference type="EMBL" id="MBB3925825.1"/>
    </source>
</evidence>
<protein>
    <recommendedName>
        <fullName evidence="4">DUF2889 domain-containing protein</fullName>
    </recommendedName>
</protein>
<sequence>MTDIVPTLSLRGEPLPLYPAAPRTPAGPSPVRRPGSVRRTSTIYVDWPDGRGGLARLRGRARDLLTPVDGGAPLVLAEDAMEARAEHRLIRAIAADPPRAGLEALVGARAGGHLREAIDHALHGERVAGTPLYLLLDDMAGTTLIANWAWTQWRDAAAIAAQRADRAERVPQMEGVCIGFRPGSGALDLTREDDVGPTLVPPIERADDPAGWHDFPPLDGPNLRRARRIDVWREDGLVRIDATFQDSGETPEGPRSGLHEYRLVATADAAGLRLLSLEAIPQILPYAECPAAMVNLHILLDQPLADMRATVLRLLRKTAGCTHLNDALRALAEVPRLVAMLPG</sequence>
<comment type="caution">
    <text evidence="2">The sequence shown here is derived from an EMBL/GenBank/DDBJ whole genome shotgun (WGS) entry which is preliminary data.</text>
</comment>
<dbReference type="AlphaFoldDB" id="A0A7W6BL99"/>
<dbReference type="Proteomes" id="UP000571950">
    <property type="component" value="Unassembled WGS sequence"/>
</dbReference>
<organism evidence="2 3">
    <name type="scientific">Sphingobium jiangsuense</name>
    <dbReference type="NCBI Taxonomy" id="870476"/>
    <lineage>
        <taxon>Bacteria</taxon>
        <taxon>Pseudomonadati</taxon>
        <taxon>Pseudomonadota</taxon>
        <taxon>Alphaproteobacteria</taxon>
        <taxon>Sphingomonadales</taxon>
        <taxon>Sphingomonadaceae</taxon>
        <taxon>Sphingobium</taxon>
    </lineage>
</organism>
<evidence type="ECO:0008006" key="4">
    <source>
        <dbReference type="Google" id="ProtNLM"/>
    </source>
</evidence>
<accession>A0A7W6BL99</accession>